<name>A0A2V1D2M2_9PLEO</name>
<dbReference type="OrthoDB" id="2906425at2759"/>
<keyword evidence="3" id="KW-1185">Reference proteome</keyword>
<dbReference type="InterPro" id="IPR051678">
    <property type="entry name" value="AGP_Transferase"/>
</dbReference>
<dbReference type="Gene3D" id="3.90.1200.10">
    <property type="match status" value="1"/>
</dbReference>
<reference evidence="2 3" key="1">
    <citation type="journal article" date="2018" name="Sci. Rep.">
        <title>Comparative genomics provides insights into the lifestyle and reveals functional heterogeneity of dark septate endophytic fungi.</title>
        <authorList>
            <person name="Knapp D.G."/>
            <person name="Nemeth J.B."/>
            <person name="Barry K."/>
            <person name="Hainaut M."/>
            <person name="Henrissat B."/>
            <person name="Johnson J."/>
            <person name="Kuo A."/>
            <person name="Lim J.H.P."/>
            <person name="Lipzen A."/>
            <person name="Nolan M."/>
            <person name="Ohm R.A."/>
            <person name="Tamas L."/>
            <person name="Grigoriev I.V."/>
            <person name="Spatafora J.W."/>
            <person name="Nagy L.G."/>
            <person name="Kovacs G.M."/>
        </authorList>
    </citation>
    <scope>NUCLEOTIDE SEQUENCE [LARGE SCALE GENOMIC DNA]</scope>
    <source>
        <strain evidence="2 3">DSE2036</strain>
    </source>
</reference>
<dbReference type="PANTHER" id="PTHR21310:SF48">
    <property type="entry name" value="AMINOGLYCOSIDE PHOSPHOTRANSFERASE DOMAIN-CONTAINING PROTEIN"/>
    <property type="match status" value="1"/>
</dbReference>
<feature type="domain" description="Aminoglycoside phosphotransferase" evidence="1">
    <location>
        <begin position="43"/>
        <end position="213"/>
    </location>
</feature>
<dbReference type="STRING" id="97972.A0A2V1D2M2"/>
<evidence type="ECO:0000313" key="2">
    <source>
        <dbReference type="EMBL" id="PVH92262.1"/>
    </source>
</evidence>
<organism evidence="2 3">
    <name type="scientific">Periconia macrospinosa</name>
    <dbReference type="NCBI Taxonomy" id="97972"/>
    <lineage>
        <taxon>Eukaryota</taxon>
        <taxon>Fungi</taxon>
        <taxon>Dikarya</taxon>
        <taxon>Ascomycota</taxon>
        <taxon>Pezizomycotina</taxon>
        <taxon>Dothideomycetes</taxon>
        <taxon>Pleosporomycetidae</taxon>
        <taxon>Pleosporales</taxon>
        <taxon>Massarineae</taxon>
        <taxon>Periconiaceae</taxon>
        <taxon>Periconia</taxon>
    </lineage>
</organism>
<accession>A0A2V1D2M2</accession>
<dbReference type="SUPFAM" id="SSF56112">
    <property type="entry name" value="Protein kinase-like (PK-like)"/>
    <property type="match status" value="1"/>
</dbReference>
<dbReference type="InterPro" id="IPR011009">
    <property type="entry name" value="Kinase-like_dom_sf"/>
</dbReference>
<evidence type="ECO:0000313" key="3">
    <source>
        <dbReference type="Proteomes" id="UP000244855"/>
    </source>
</evidence>
<dbReference type="PANTHER" id="PTHR21310">
    <property type="entry name" value="AMINOGLYCOSIDE PHOSPHOTRANSFERASE-RELATED-RELATED"/>
    <property type="match status" value="1"/>
</dbReference>
<dbReference type="EMBL" id="KZ805701">
    <property type="protein sequence ID" value="PVH92262.1"/>
    <property type="molecule type" value="Genomic_DNA"/>
</dbReference>
<proteinExistence type="predicted"/>
<dbReference type="Proteomes" id="UP000244855">
    <property type="component" value="Unassembled WGS sequence"/>
</dbReference>
<protein>
    <recommendedName>
        <fullName evidence="1">Aminoglycoside phosphotransferase domain-containing protein</fullName>
    </recommendedName>
</protein>
<dbReference type="AlphaFoldDB" id="A0A2V1D2M2"/>
<gene>
    <name evidence="2" type="ORF">DM02DRAFT_294958</name>
</gene>
<dbReference type="Pfam" id="PF01636">
    <property type="entry name" value="APH"/>
    <property type="match status" value="1"/>
</dbReference>
<sequence length="250" mass="28885">MATKSWTTIHSGYELSPYTFKKRSRTATEYYAQPCGDVWFNTRHWKTERIINEAKALKLLAERTRIPIPQFIRYGQNDDGSMFVEMSRVDGIDLSEAGKECRKPGGVKHNSGGECNKCMDIAKANAERFIQTVLLPELAKLRSNKTGLDGFVLPPAWILEYDTRSHWNTKTSSYKEFVFTHGDLGPDNLRMDPNTLTVKCVIDWEHSGYFPPEFQKWSVDNDAYHALYEDHQTICELVRSIEPFPQREQH</sequence>
<dbReference type="InterPro" id="IPR002575">
    <property type="entry name" value="Aminoglycoside_PTrfase"/>
</dbReference>
<evidence type="ECO:0000259" key="1">
    <source>
        <dbReference type="Pfam" id="PF01636"/>
    </source>
</evidence>